<comment type="caution">
    <text evidence="4">The sequence shown here is derived from an EMBL/GenBank/DDBJ whole genome shotgun (WGS) entry which is preliminary data.</text>
</comment>
<dbReference type="NCBIfam" id="TIGR01167">
    <property type="entry name" value="LPXTG_anchor"/>
    <property type="match status" value="1"/>
</dbReference>
<evidence type="ECO:0000313" key="4">
    <source>
        <dbReference type="EMBL" id="GCD94021.1"/>
    </source>
</evidence>
<keyword evidence="2" id="KW-1133">Transmembrane helix</keyword>
<dbReference type="Proteomes" id="UP000286931">
    <property type="component" value="Unassembled WGS sequence"/>
</dbReference>
<feature type="transmembrane region" description="Helical" evidence="2">
    <location>
        <begin position="307"/>
        <end position="327"/>
    </location>
</feature>
<dbReference type="EMBL" id="BIFH01000015">
    <property type="protein sequence ID" value="GCD94021.1"/>
    <property type="molecule type" value="Genomic_DNA"/>
</dbReference>
<feature type="chain" id="PRO_5019417600" description="Gram-positive cocci surface proteins LPxTG domain-containing protein" evidence="3">
    <location>
        <begin position="33"/>
        <end position="336"/>
    </location>
</feature>
<keyword evidence="5" id="KW-1185">Reference proteome</keyword>
<feature type="compositionally biased region" description="Basic and acidic residues" evidence="1">
    <location>
        <begin position="286"/>
        <end position="296"/>
    </location>
</feature>
<feature type="region of interest" description="Disordered" evidence="1">
    <location>
        <begin position="239"/>
        <end position="304"/>
    </location>
</feature>
<organism evidence="4 5">
    <name type="scientific">Embleya hyalina</name>
    <dbReference type="NCBI Taxonomy" id="516124"/>
    <lineage>
        <taxon>Bacteria</taxon>
        <taxon>Bacillati</taxon>
        <taxon>Actinomycetota</taxon>
        <taxon>Actinomycetes</taxon>
        <taxon>Kitasatosporales</taxon>
        <taxon>Streptomycetaceae</taxon>
        <taxon>Embleya</taxon>
    </lineage>
</organism>
<gene>
    <name evidence="4" type="ORF">EHYA_01677</name>
</gene>
<dbReference type="AlphaFoldDB" id="A0A401YHD7"/>
<keyword evidence="2" id="KW-0812">Transmembrane</keyword>
<reference evidence="4 5" key="1">
    <citation type="submission" date="2018-12" db="EMBL/GenBank/DDBJ databases">
        <title>Draft genome sequence of Embleya hyalina NBRC 13850T.</title>
        <authorList>
            <person name="Komaki H."/>
            <person name="Hosoyama A."/>
            <person name="Kimura A."/>
            <person name="Ichikawa N."/>
            <person name="Tamura T."/>
        </authorList>
    </citation>
    <scope>NUCLEOTIDE SEQUENCE [LARGE SCALE GENOMIC DNA]</scope>
    <source>
        <strain evidence="4 5">NBRC 13850</strain>
    </source>
</reference>
<feature type="signal peptide" evidence="3">
    <location>
        <begin position="1"/>
        <end position="32"/>
    </location>
</feature>
<evidence type="ECO:0000256" key="2">
    <source>
        <dbReference type="SAM" id="Phobius"/>
    </source>
</evidence>
<evidence type="ECO:0000256" key="1">
    <source>
        <dbReference type="SAM" id="MobiDB-lite"/>
    </source>
</evidence>
<dbReference type="NCBIfam" id="NF041528">
    <property type="entry name" value="strep_LAETG"/>
    <property type="match status" value="1"/>
</dbReference>
<evidence type="ECO:0000313" key="5">
    <source>
        <dbReference type="Proteomes" id="UP000286931"/>
    </source>
</evidence>
<evidence type="ECO:0008006" key="6">
    <source>
        <dbReference type="Google" id="ProtNLM"/>
    </source>
</evidence>
<name>A0A401YHD7_9ACTN</name>
<proteinExistence type="predicted"/>
<evidence type="ECO:0000256" key="3">
    <source>
        <dbReference type="SAM" id="SignalP"/>
    </source>
</evidence>
<keyword evidence="3" id="KW-0732">Signal</keyword>
<accession>A0A401YHD7</accession>
<sequence>MSRFHVKKIAAFGIAGGALVAGSMGLTGTASAADVITITPSTATIAPGGKNLDLVITTSVPVELSFTGTGAGSFGWSMYGQCEWVESTRKETCAPGADGKIVVPVGTEEGKEGEKVTFIAQAVKGDAKATAVLTYGKPVDEADLHIENPRSFTYLNPGGELGKDFAIEYWDGHNKKADANITVTAVKGIKFSQAPEGCRLDGAGLVVTCAKTGVAGGMPSWLTGFKGTISGNEQILESRITGPLPDSEPKNNVDRTVYSYRVDPTVPNTKPTEVKPTGKPATPRPEVNKPTKRPELAETGADDDNTMVIGGAAAALVVVGAGGVLFARKRRGTHQA</sequence>
<protein>
    <recommendedName>
        <fullName evidence="6">Gram-positive cocci surface proteins LPxTG domain-containing protein</fullName>
    </recommendedName>
</protein>
<keyword evidence="2" id="KW-0472">Membrane</keyword>